<keyword evidence="1" id="KW-0175">Coiled coil</keyword>
<evidence type="ECO:0000256" key="1">
    <source>
        <dbReference type="SAM" id="Coils"/>
    </source>
</evidence>
<organism evidence="2">
    <name type="scientific">viral metagenome</name>
    <dbReference type="NCBI Taxonomy" id="1070528"/>
    <lineage>
        <taxon>unclassified sequences</taxon>
        <taxon>metagenomes</taxon>
        <taxon>organismal metagenomes</taxon>
    </lineage>
</organism>
<accession>A0A6M3K6R6</accession>
<dbReference type="AlphaFoldDB" id="A0A6M3K6R6"/>
<dbReference type="EMBL" id="MT142275">
    <property type="protein sequence ID" value="QJA77297.1"/>
    <property type="molecule type" value="Genomic_DNA"/>
</dbReference>
<reference evidence="2" key="1">
    <citation type="submission" date="2020-03" db="EMBL/GenBank/DDBJ databases">
        <title>The deep terrestrial virosphere.</title>
        <authorList>
            <person name="Holmfeldt K."/>
            <person name="Nilsson E."/>
            <person name="Simone D."/>
            <person name="Lopez-Fernandez M."/>
            <person name="Wu X."/>
            <person name="de Brujin I."/>
            <person name="Lundin D."/>
            <person name="Andersson A."/>
            <person name="Bertilsson S."/>
            <person name="Dopson M."/>
        </authorList>
    </citation>
    <scope>NUCLEOTIDE SEQUENCE</scope>
    <source>
        <strain evidence="2">MM415A01331</strain>
    </source>
</reference>
<feature type="coiled-coil region" evidence="1">
    <location>
        <begin position="93"/>
        <end position="147"/>
    </location>
</feature>
<evidence type="ECO:0000313" key="2">
    <source>
        <dbReference type="EMBL" id="QJA77297.1"/>
    </source>
</evidence>
<proteinExistence type="predicted"/>
<sequence>MEEEIKKPEETSQDYIDKVNDLLNLNEIADLVKSNEKIFEVNNISYRIKKPSYKQRQEVYKKKMEKYIDFLKDEKYLLEKDLKILYSKRGIDIDKMNIELENKMRRRDEMMIKLGEAIKNKSGDNDLQILKREIESMNDEIQILAVEKSNLLDPSIEKQVSIFIYSYFTFVLAEKKDGENWLKVWNTYEDYENGEQELINRFSFYTTMMIGNSL</sequence>
<protein>
    <submittedName>
        <fullName evidence="2">Uncharacterized protein</fullName>
    </submittedName>
</protein>
<gene>
    <name evidence="2" type="ORF">MM415A01331_0007</name>
</gene>
<name>A0A6M3K6R6_9ZZZZ</name>